<gene>
    <name evidence="2" type="ORF">ORAREDHAP_LOCUS19124</name>
</gene>
<keyword evidence="3" id="KW-1185">Reference proteome</keyword>
<evidence type="ECO:0000313" key="2">
    <source>
        <dbReference type="EMBL" id="CAB4303121.1"/>
    </source>
</evidence>
<feature type="compositionally biased region" description="Low complexity" evidence="1">
    <location>
        <begin position="161"/>
        <end position="173"/>
    </location>
</feature>
<reference evidence="3" key="1">
    <citation type="journal article" date="2020" name="Genome Biol.">
        <title>Gamete binning: chromosome-level and haplotype-resolved genome assembly enabled by high-throughput single-cell sequencing of gamete genomes.</title>
        <authorList>
            <person name="Campoy J.A."/>
            <person name="Sun H."/>
            <person name="Goel M."/>
            <person name="Jiao W.-B."/>
            <person name="Folz-Donahue K."/>
            <person name="Wang N."/>
            <person name="Rubio M."/>
            <person name="Liu C."/>
            <person name="Kukat C."/>
            <person name="Ruiz D."/>
            <person name="Huettel B."/>
            <person name="Schneeberger K."/>
        </authorList>
    </citation>
    <scope>NUCLEOTIDE SEQUENCE [LARGE SCALE GENOMIC DNA]</scope>
    <source>
        <strain evidence="3">cv. Rojo Pasion</strain>
    </source>
</reference>
<feature type="region of interest" description="Disordered" evidence="1">
    <location>
        <begin position="133"/>
        <end position="219"/>
    </location>
</feature>
<evidence type="ECO:0000256" key="1">
    <source>
        <dbReference type="SAM" id="MobiDB-lite"/>
    </source>
</evidence>
<feature type="compositionally biased region" description="Gly residues" evidence="1">
    <location>
        <begin position="187"/>
        <end position="213"/>
    </location>
</feature>
<accession>A0A6J5WRZ4</accession>
<name>A0A6J5WRZ4_PRUAR</name>
<protein>
    <submittedName>
        <fullName evidence="2">Uncharacterized protein</fullName>
    </submittedName>
</protein>
<evidence type="ECO:0000313" key="3">
    <source>
        <dbReference type="Proteomes" id="UP000507245"/>
    </source>
</evidence>
<dbReference type="EMBL" id="CAEKKB010000003">
    <property type="protein sequence ID" value="CAB4303121.1"/>
    <property type="molecule type" value="Genomic_DNA"/>
</dbReference>
<dbReference type="Proteomes" id="UP000507245">
    <property type="component" value="Unassembled WGS sequence"/>
</dbReference>
<sequence length="239" mass="25353">MKSRTFGGGDKSMSPSSWFSRSDCMHLQPLQDQPTPPRCPCPLPPSIAADRLPAPYQSRNQQDISHGKNKEKRERERERIWNTLSLEIPEAVERLNQALSPEVVETLNSDVPQIFEKLNRAAHVVLWPEPRTKGKERCGCSCGSESRPSSPCCSRTARAPGSENDCGSDSDSGSGSGSGNDRESKSGSGGDRGSGGGDKGSGGGDIGKGGGGRPSSPDIVRASTSIFFFGRDSKASASI</sequence>
<feature type="compositionally biased region" description="Pro residues" evidence="1">
    <location>
        <begin position="34"/>
        <end position="45"/>
    </location>
</feature>
<proteinExistence type="predicted"/>
<dbReference type="AlphaFoldDB" id="A0A6J5WRZ4"/>
<feature type="region of interest" description="Disordered" evidence="1">
    <location>
        <begin position="1"/>
        <end position="76"/>
    </location>
</feature>
<feature type="compositionally biased region" description="Gly residues" evidence="1">
    <location>
        <begin position="1"/>
        <end position="10"/>
    </location>
</feature>
<feature type="compositionally biased region" description="Basic and acidic residues" evidence="1">
    <location>
        <begin position="65"/>
        <end position="76"/>
    </location>
</feature>
<organism evidence="2 3">
    <name type="scientific">Prunus armeniaca</name>
    <name type="common">Apricot</name>
    <name type="synonym">Armeniaca vulgaris</name>
    <dbReference type="NCBI Taxonomy" id="36596"/>
    <lineage>
        <taxon>Eukaryota</taxon>
        <taxon>Viridiplantae</taxon>
        <taxon>Streptophyta</taxon>
        <taxon>Embryophyta</taxon>
        <taxon>Tracheophyta</taxon>
        <taxon>Spermatophyta</taxon>
        <taxon>Magnoliopsida</taxon>
        <taxon>eudicotyledons</taxon>
        <taxon>Gunneridae</taxon>
        <taxon>Pentapetalae</taxon>
        <taxon>rosids</taxon>
        <taxon>fabids</taxon>
        <taxon>Rosales</taxon>
        <taxon>Rosaceae</taxon>
        <taxon>Amygdaloideae</taxon>
        <taxon>Amygdaleae</taxon>
        <taxon>Prunus</taxon>
    </lineage>
</organism>
<feature type="compositionally biased region" description="Low complexity" evidence="1">
    <location>
        <begin position="142"/>
        <end position="154"/>
    </location>
</feature>